<dbReference type="SUPFAM" id="SSF53067">
    <property type="entry name" value="Actin-like ATPase domain"/>
    <property type="match status" value="1"/>
</dbReference>
<evidence type="ECO:0000259" key="3">
    <source>
        <dbReference type="Pfam" id="PF16861"/>
    </source>
</evidence>
<dbReference type="Pfam" id="PF16861">
    <property type="entry name" value="Carbam_trans_C"/>
    <property type="match status" value="1"/>
</dbReference>
<gene>
    <name evidence="4" type="ORF">SAMN06295900_113157</name>
</gene>
<feature type="domain" description="Carbamoyltransferase" evidence="2">
    <location>
        <begin position="150"/>
        <end position="360"/>
    </location>
</feature>
<dbReference type="Pfam" id="PF02543">
    <property type="entry name" value="Carbam_trans_N"/>
    <property type="match status" value="1"/>
</dbReference>
<protein>
    <submittedName>
        <fullName evidence="4">Carbamoyltransferase</fullName>
    </submittedName>
</protein>
<dbReference type="InterPro" id="IPR051338">
    <property type="entry name" value="NodU/CmcH_Carbamoyltrnsfr"/>
</dbReference>
<dbReference type="Gene3D" id="3.30.420.40">
    <property type="match status" value="2"/>
</dbReference>
<name>A0A1X7G561_TRICW</name>
<dbReference type="PANTHER" id="PTHR34847:SF1">
    <property type="entry name" value="NODULATION PROTEIN U"/>
    <property type="match status" value="1"/>
</dbReference>
<dbReference type="CDD" id="cd24033">
    <property type="entry name" value="ASKHA_NBD_NodU_CmcH-like_N"/>
    <property type="match status" value="1"/>
</dbReference>
<evidence type="ECO:0000256" key="1">
    <source>
        <dbReference type="ARBA" id="ARBA00006129"/>
    </source>
</evidence>
<feature type="domain" description="Carbamoyltransferase C-terminal" evidence="3">
    <location>
        <begin position="414"/>
        <end position="583"/>
    </location>
</feature>
<dbReference type="InterPro" id="IPR031730">
    <property type="entry name" value="Carbam_trans_C"/>
</dbReference>
<dbReference type="PANTHER" id="PTHR34847">
    <property type="entry name" value="NODULATION PROTEIN U"/>
    <property type="match status" value="1"/>
</dbReference>
<dbReference type="Gene3D" id="3.90.870.20">
    <property type="entry name" value="Carbamoyltransferase, C-terminal domain"/>
    <property type="match status" value="1"/>
</dbReference>
<proteinExistence type="inferred from homology"/>
<evidence type="ECO:0000313" key="5">
    <source>
        <dbReference type="Proteomes" id="UP000192911"/>
    </source>
</evidence>
<reference evidence="5" key="1">
    <citation type="submission" date="2017-04" db="EMBL/GenBank/DDBJ databases">
        <authorList>
            <person name="Varghese N."/>
            <person name="Submissions S."/>
        </authorList>
    </citation>
    <scope>NUCLEOTIDE SEQUENCE [LARGE SCALE GENOMIC DNA]</scope>
    <source>
        <strain evidence="5">Ballard 720</strain>
    </source>
</reference>
<dbReference type="InterPro" id="IPR043129">
    <property type="entry name" value="ATPase_NBD"/>
</dbReference>
<dbReference type="Proteomes" id="UP000192911">
    <property type="component" value="Unassembled WGS sequence"/>
</dbReference>
<dbReference type="RefSeq" id="WP_085229403.1">
    <property type="nucleotide sequence ID" value="NZ_BSQD01000007.1"/>
</dbReference>
<keyword evidence="5" id="KW-1185">Reference proteome</keyword>
<sequence length="583" mass="64637">MKRNYIGIANSFHDSAIAIVDAQGEVVFAEATERYLQYKRTIGIAPDLFMRTAELIEAHCDPHAELVIATSWSDETAGIMERNLEHTAEMEHRYRAMLGEAPVPLRRQLSRQKFYFRSQRSLLDHPGQLLEYDLSQRDGWERTPIERRRFEHHLTHAAAACFSSPFDRALCAVLDGFGERSSFACFRYDAGELTPIEGPQGAGWASLGIFYSLICEACGFNHLCGEEWKVMGLAAYGSHDESLHAMLREMVTVDGLNIRFAAPARMAQLQAELHAMRRRDGEPALAFADLAYAGQEVFSEVLFEFLGNLHATGFSDNLVFGGGCALNSSANGRILAHTPFKKLHVFSAPGDDGNAVGAALLAYREDHPGLPRRTEPMSPYLGSTMSADTLRNVVAFSGAGKLTQCDGDAPKRAAALLADGKIVGWIQGRAEFGPRALGNRSILADPRSPSVKDKINATVKFREEFRPFAPAILHECGPDYFHDYDESPYMERTLRFRDGVLAQVPGVVHADRTGRLQTVKRQWNPRFHALVEAFHRLTDVPLVLNTSFNVMGKPIAHSVEDALAVFLTSGIDALFIDDLLIEK</sequence>
<dbReference type="GO" id="GO:0016740">
    <property type="term" value="F:transferase activity"/>
    <property type="evidence" value="ECO:0007669"/>
    <property type="project" value="UniProtKB-KW"/>
</dbReference>
<dbReference type="InterPro" id="IPR038152">
    <property type="entry name" value="Carbam_trans_C_sf"/>
</dbReference>
<dbReference type="InterPro" id="IPR003696">
    <property type="entry name" value="Carbtransf_dom"/>
</dbReference>
<evidence type="ECO:0000259" key="2">
    <source>
        <dbReference type="Pfam" id="PF02543"/>
    </source>
</evidence>
<keyword evidence="4" id="KW-0808">Transferase</keyword>
<organism evidence="4 5">
    <name type="scientific">Trinickia caryophylli</name>
    <name type="common">Paraburkholderia caryophylli</name>
    <dbReference type="NCBI Taxonomy" id="28094"/>
    <lineage>
        <taxon>Bacteria</taxon>
        <taxon>Pseudomonadati</taxon>
        <taxon>Pseudomonadota</taxon>
        <taxon>Betaproteobacteria</taxon>
        <taxon>Burkholderiales</taxon>
        <taxon>Burkholderiaceae</taxon>
        <taxon>Trinickia</taxon>
    </lineage>
</organism>
<comment type="similarity">
    <text evidence="1">Belongs to the NodU/CmcH family.</text>
</comment>
<dbReference type="AlphaFoldDB" id="A0A1X7G561"/>
<dbReference type="EMBL" id="FXAH01000013">
    <property type="protein sequence ID" value="SMF64169.1"/>
    <property type="molecule type" value="Genomic_DNA"/>
</dbReference>
<dbReference type="OrthoDB" id="9780777at2"/>
<dbReference type="STRING" id="28094.SAMN06295900_113157"/>
<evidence type="ECO:0000313" key="4">
    <source>
        <dbReference type="EMBL" id="SMF64169.1"/>
    </source>
</evidence>
<dbReference type="GeneID" id="95553296"/>
<accession>A0A1X7G561</accession>